<name>A0A1V0B242_9GAMM</name>
<dbReference type="InterPro" id="IPR014284">
    <property type="entry name" value="RNA_pol_sigma-70_dom"/>
</dbReference>
<protein>
    <submittedName>
        <fullName evidence="2">RNA polymerase subunit sigma-24</fullName>
    </submittedName>
</protein>
<dbReference type="Proteomes" id="UP000243488">
    <property type="component" value="Chromosome"/>
</dbReference>
<dbReference type="RefSeq" id="WP_080048861.1">
    <property type="nucleotide sequence ID" value="NZ_CP020100.1"/>
</dbReference>
<dbReference type="InterPro" id="IPR013325">
    <property type="entry name" value="RNA_pol_sigma_r2"/>
</dbReference>
<dbReference type="GO" id="GO:0006352">
    <property type="term" value="P:DNA-templated transcription initiation"/>
    <property type="evidence" value="ECO:0007669"/>
    <property type="project" value="InterPro"/>
</dbReference>
<dbReference type="PANTHER" id="PTHR47756:SF2">
    <property type="entry name" value="BLL6612 PROTEIN"/>
    <property type="match status" value="1"/>
</dbReference>
<evidence type="ECO:0000259" key="1">
    <source>
        <dbReference type="PROSITE" id="PS50042"/>
    </source>
</evidence>
<dbReference type="Gene3D" id="1.10.10.10">
    <property type="entry name" value="Winged helix-like DNA-binding domain superfamily/Winged helix DNA-binding domain"/>
    <property type="match status" value="1"/>
</dbReference>
<dbReference type="InterPro" id="IPR013249">
    <property type="entry name" value="RNA_pol_sigma70_r4_t2"/>
</dbReference>
<dbReference type="NCBIfam" id="TIGR02937">
    <property type="entry name" value="sigma70-ECF"/>
    <property type="match status" value="1"/>
</dbReference>
<reference evidence="2 3" key="1">
    <citation type="submission" date="2017-03" db="EMBL/GenBank/DDBJ databases">
        <title>Complete genome sequence of the novel DNRA strain Pseudomonas sp. S-6-2 isolated from Chinese polluted river sediment. Journal of Biotechnology.</title>
        <authorList>
            <person name="Li J."/>
            <person name="Xiang F."/>
            <person name="Wang L."/>
            <person name="Xi L."/>
            <person name="Liu J."/>
        </authorList>
    </citation>
    <scope>NUCLEOTIDE SEQUENCE [LARGE SCALE GENOMIC DNA]</scope>
    <source>
        <strain evidence="2 3">S-6-2</strain>
    </source>
</reference>
<evidence type="ECO:0000313" key="2">
    <source>
        <dbReference type="EMBL" id="AQZ94006.1"/>
    </source>
</evidence>
<proteinExistence type="predicted"/>
<dbReference type="Pfam" id="PF08281">
    <property type="entry name" value="Sigma70_r4_2"/>
    <property type="match status" value="1"/>
</dbReference>
<dbReference type="EMBL" id="CP020100">
    <property type="protein sequence ID" value="AQZ94006.1"/>
    <property type="molecule type" value="Genomic_DNA"/>
</dbReference>
<dbReference type="Pfam" id="PF04542">
    <property type="entry name" value="Sigma70_r2"/>
    <property type="match status" value="1"/>
</dbReference>
<dbReference type="InterPro" id="IPR007627">
    <property type="entry name" value="RNA_pol_sigma70_r2"/>
</dbReference>
<gene>
    <name evidence="2" type="ORF">BVH74_04220</name>
</gene>
<evidence type="ECO:0000313" key="3">
    <source>
        <dbReference type="Proteomes" id="UP000243488"/>
    </source>
</evidence>
<sequence>MGATQESIEQLYRQHARRVLATLIRLLGDFTLAEEALQEAFAAALKQWPEQGVPDNPTAWLITAGRRRGIDQIRHRQLTRERAHLLLEPEGDEQEPDPRSIADDQLRLLFTCCHPSLALEAQLALTLREMCGLTTEQVASALLNKPSTVAQRIVRAKRKIHAAQIPYQVPEAGELAERLPGVLRVIYLVFNEGYSASSGSVLIDVSLADEAIRLAEELAQLLPHGEVFGLLALLLLQDSRRNARQTADGELITLEEQDRQRWDRSRIEAGLHWLTQALALTPTGPYTLQASIAAEHARASRAEQTDWARIVRLYQTLLYLQPSPVIALNHAVAVAMCDGPKAGLVLLDALTAHKNIVNYHLFHAARADLLRRNGDSAAAWHAYQRALELTSQEPERRFLARRIAALNGKQG</sequence>
<dbReference type="Gene3D" id="1.10.1740.10">
    <property type="match status" value="1"/>
</dbReference>
<dbReference type="GO" id="GO:0016987">
    <property type="term" value="F:sigma factor activity"/>
    <property type="evidence" value="ECO:0007669"/>
    <property type="project" value="InterPro"/>
</dbReference>
<feature type="domain" description="Cyclic nucleotide-binding" evidence="1">
    <location>
        <begin position="194"/>
        <end position="264"/>
    </location>
</feature>
<dbReference type="InterPro" id="IPR000595">
    <property type="entry name" value="cNMP-bd_dom"/>
</dbReference>
<dbReference type="PANTHER" id="PTHR47756">
    <property type="entry name" value="BLL6612 PROTEIN-RELATED"/>
    <property type="match status" value="1"/>
</dbReference>
<dbReference type="KEGG" id="ppha:BVH74_04220"/>
<accession>A0A1V0B242</accession>
<keyword evidence="3" id="KW-1185">Reference proteome</keyword>
<dbReference type="InterPro" id="IPR036388">
    <property type="entry name" value="WH-like_DNA-bd_sf"/>
</dbReference>
<dbReference type="InterPro" id="IPR013324">
    <property type="entry name" value="RNA_pol_sigma_r3/r4-like"/>
</dbReference>
<organism evidence="2 3">
    <name type="scientific">Halopseudomonas phragmitis</name>
    <dbReference type="NCBI Taxonomy" id="1931241"/>
    <lineage>
        <taxon>Bacteria</taxon>
        <taxon>Pseudomonadati</taxon>
        <taxon>Pseudomonadota</taxon>
        <taxon>Gammaproteobacteria</taxon>
        <taxon>Pseudomonadales</taxon>
        <taxon>Pseudomonadaceae</taxon>
        <taxon>Halopseudomonas</taxon>
    </lineage>
</organism>
<dbReference type="SUPFAM" id="SSF48452">
    <property type="entry name" value="TPR-like"/>
    <property type="match status" value="1"/>
</dbReference>
<dbReference type="STRING" id="1931241.BVH74_04220"/>
<dbReference type="SUPFAM" id="SSF88946">
    <property type="entry name" value="Sigma2 domain of RNA polymerase sigma factors"/>
    <property type="match status" value="1"/>
</dbReference>
<dbReference type="InterPro" id="IPR011990">
    <property type="entry name" value="TPR-like_helical_dom_sf"/>
</dbReference>
<dbReference type="PROSITE" id="PS50042">
    <property type="entry name" value="CNMP_BINDING_3"/>
    <property type="match status" value="1"/>
</dbReference>
<dbReference type="SUPFAM" id="SSF88659">
    <property type="entry name" value="Sigma3 and sigma4 domains of RNA polymerase sigma factors"/>
    <property type="match status" value="1"/>
</dbReference>
<dbReference type="InterPro" id="IPR046531">
    <property type="entry name" value="DUF6596"/>
</dbReference>
<dbReference type="GO" id="GO:0003677">
    <property type="term" value="F:DNA binding"/>
    <property type="evidence" value="ECO:0007669"/>
    <property type="project" value="InterPro"/>
</dbReference>
<dbReference type="Pfam" id="PF20239">
    <property type="entry name" value="DUF6596"/>
    <property type="match status" value="1"/>
</dbReference>
<dbReference type="AlphaFoldDB" id="A0A1V0B242"/>